<keyword evidence="2" id="KW-0472">Membrane</keyword>
<dbReference type="AlphaFoldDB" id="A0A8S9ITJ8"/>
<evidence type="ECO:0000313" key="3">
    <source>
        <dbReference type="EMBL" id="KAF2573340.1"/>
    </source>
</evidence>
<protein>
    <submittedName>
        <fullName evidence="3">Uncharacterized protein</fullName>
    </submittedName>
</protein>
<feature type="region of interest" description="Disordered" evidence="1">
    <location>
        <begin position="99"/>
        <end position="120"/>
    </location>
</feature>
<dbReference type="EMBL" id="QGKY02001015">
    <property type="protein sequence ID" value="KAF2573340.1"/>
    <property type="molecule type" value="Genomic_DNA"/>
</dbReference>
<gene>
    <name evidence="3" type="ORF">F2Q70_00002369</name>
</gene>
<keyword evidence="2" id="KW-1133">Transmembrane helix</keyword>
<sequence>MEFLGTFGCVWSSKEVIKVIIGRAVHGSDLTRARPRGRSPFTLRSDLTRAIPRGRSPFTLQSDLLERQGEVAPDPRATSPQRHLEVARVYVDLRETNKPRATSHSDHLRSLPPPRATSRSDVPKSLRVVYLVELMIYQGLFGHFVMHVFTLSKTMFKYFCKPEEADYLLS</sequence>
<accession>A0A8S9ITJ8</accession>
<feature type="compositionally biased region" description="Basic and acidic residues" evidence="1">
    <location>
        <begin position="99"/>
        <end position="109"/>
    </location>
</feature>
<feature type="transmembrane region" description="Helical" evidence="2">
    <location>
        <begin position="128"/>
        <end position="149"/>
    </location>
</feature>
<evidence type="ECO:0000256" key="2">
    <source>
        <dbReference type="SAM" id="Phobius"/>
    </source>
</evidence>
<reference evidence="3" key="1">
    <citation type="submission" date="2019-12" db="EMBL/GenBank/DDBJ databases">
        <title>Genome sequencing and annotation of Brassica cretica.</title>
        <authorList>
            <person name="Studholme D.J."/>
            <person name="Sarris P.F."/>
        </authorList>
    </citation>
    <scope>NUCLEOTIDE SEQUENCE</scope>
    <source>
        <strain evidence="3">PFS-102/07</strain>
        <tissue evidence="3">Leaf</tissue>
    </source>
</reference>
<evidence type="ECO:0000256" key="1">
    <source>
        <dbReference type="SAM" id="MobiDB-lite"/>
    </source>
</evidence>
<name>A0A8S9ITJ8_BRACR</name>
<comment type="caution">
    <text evidence="3">The sequence shown here is derived from an EMBL/GenBank/DDBJ whole genome shotgun (WGS) entry which is preliminary data.</text>
</comment>
<organism evidence="3">
    <name type="scientific">Brassica cretica</name>
    <name type="common">Mustard</name>
    <dbReference type="NCBI Taxonomy" id="69181"/>
    <lineage>
        <taxon>Eukaryota</taxon>
        <taxon>Viridiplantae</taxon>
        <taxon>Streptophyta</taxon>
        <taxon>Embryophyta</taxon>
        <taxon>Tracheophyta</taxon>
        <taxon>Spermatophyta</taxon>
        <taxon>Magnoliopsida</taxon>
        <taxon>eudicotyledons</taxon>
        <taxon>Gunneridae</taxon>
        <taxon>Pentapetalae</taxon>
        <taxon>rosids</taxon>
        <taxon>malvids</taxon>
        <taxon>Brassicales</taxon>
        <taxon>Brassicaceae</taxon>
        <taxon>Brassiceae</taxon>
        <taxon>Brassica</taxon>
    </lineage>
</organism>
<proteinExistence type="predicted"/>
<keyword evidence="2" id="KW-0812">Transmembrane</keyword>